<dbReference type="EC" id="3.6.1.22" evidence="4"/>
<organism evidence="11 12">
    <name type="scientific">Stenotrophomonas tumulicola</name>
    <dbReference type="NCBI Taxonomy" id="1685415"/>
    <lineage>
        <taxon>Bacteria</taxon>
        <taxon>Pseudomonadati</taxon>
        <taxon>Pseudomonadota</taxon>
        <taxon>Gammaproteobacteria</taxon>
        <taxon>Lysobacterales</taxon>
        <taxon>Lysobacteraceae</taxon>
        <taxon>Stenotrophomonas</taxon>
    </lineage>
</organism>
<keyword evidence="6 11" id="KW-0378">Hydrolase</keyword>
<comment type="cofactor">
    <cofactor evidence="2">
        <name>Zn(2+)</name>
        <dbReference type="ChEBI" id="CHEBI:29105"/>
    </cofactor>
</comment>
<evidence type="ECO:0000313" key="12">
    <source>
        <dbReference type="Proteomes" id="UP000547058"/>
    </source>
</evidence>
<dbReference type="InterPro" id="IPR015797">
    <property type="entry name" value="NUDIX_hydrolase-like_dom_sf"/>
</dbReference>
<dbReference type="Proteomes" id="UP000547058">
    <property type="component" value="Unassembled WGS sequence"/>
</dbReference>
<dbReference type="PROSITE" id="PS51462">
    <property type="entry name" value="NUDIX"/>
    <property type="match status" value="1"/>
</dbReference>
<dbReference type="AlphaFoldDB" id="A0A7W3IHR5"/>
<evidence type="ECO:0000256" key="4">
    <source>
        <dbReference type="ARBA" id="ARBA00012381"/>
    </source>
</evidence>
<evidence type="ECO:0000256" key="6">
    <source>
        <dbReference type="ARBA" id="ARBA00022801"/>
    </source>
</evidence>
<dbReference type="EMBL" id="JACGXS010000004">
    <property type="protein sequence ID" value="MBA8682328.1"/>
    <property type="molecule type" value="Genomic_DNA"/>
</dbReference>
<name>A0A7W3IHR5_9GAMM</name>
<proteinExistence type="inferred from homology"/>
<dbReference type="GO" id="GO:0046872">
    <property type="term" value="F:metal ion binding"/>
    <property type="evidence" value="ECO:0007669"/>
    <property type="project" value="UniProtKB-KW"/>
</dbReference>
<evidence type="ECO:0000313" key="11">
    <source>
        <dbReference type="EMBL" id="MBA8682328.1"/>
    </source>
</evidence>
<keyword evidence="7" id="KW-0460">Magnesium</keyword>
<dbReference type="InterPro" id="IPR050241">
    <property type="entry name" value="NAD-cap_RNA_hydrolase_NudC"/>
</dbReference>
<dbReference type="GO" id="GO:0005829">
    <property type="term" value="C:cytosol"/>
    <property type="evidence" value="ECO:0007669"/>
    <property type="project" value="TreeGrafter"/>
</dbReference>
<dbReference type="CDD" id="cd03429">
    <property type="entry name" value="NUDIX_NADH_pyrophosphatase_Nudt13"/>
    <property type="match status" value="1"/>
</dbReference>
<feature type="domain" description="Nudix hydrolase" evidence="10">
    <location>
        <begin position="159"/>
        <end position="281"/>
    </location>
</feature>
<dbReference type="PANTHER" id="PTHR42904:SF6">
    <property type="entry name" value="NAD-CAPPED RNA HYDROLASE NUDT12"/>
    <property type="match status" value="1"/>
</dbReference>
<dbReference type="RefSeq" id="WP_182339453.1">
    <property type="nucleotide sequence ID" value="NZ_JACGXS010000004.1"/>
</dbReference>
<evidence type="ECO:0000256" key="8">
    <source>
        <dbReference type="ARBA" id="ARBA00023027"/>
    </source>
</evidence>
<keyword evidence="12" id="KW-1185">Reference proteome</keyword>
<reference evidence="11 12" key="1">
    <citation type="submission" date="2020-08" db="EMBL/GenBank/DDBJ databases">
        <title>Stenotrophomonas tumulicola JCM 30961.</title>
        <authorList>
            <person name="Deng Y."/>
        </authorList>
    </citation>
    <scope>NUCLEOTIDE SEQUENCE [LARGE SCALE GENOMIC DNA]</scope>
    <source>
        <strain evidence="11 12">JCM 30961</strain>
    </source>
</reference>
<dbReference type="GO" id="GO:0006742">
    <property type="term" value="P:NADP+ catabolic process"/>
    <property type="evidence" value="ECO:0007669"/>
    <property type="project" value="TreeGrafter"/>
</dbReference>
<dbReference type="PANTHER" id="PTHR42904">
    <property type="entry name" value="NUDIX HYDROLASE, NUDC SUBFAMILY"/>
    <property type="match status" value="1"/>
</dbReference>
<gene>
    <name evidence="11" type="primary">nudC</name>
    <name evidence="11" type="ORF">H4O11_10970</name>
</gene>
<evidence type="ECO:0000256" key="7">
    <source>
        <dbReference type="ARBA" id="ARBA00022842"/>
    </source>
</evidence>
<dbReference type="GO" id="GO:0035529">
    <property type="term" value="F:NADH pyrophosphatase activity"/>
    <property type="evidence" value="ECO:0007669"/>
    <property type="project" value="TreeGrafter"/>
</dbReference>
<dbReference type="Gene3D" id="3.90.79.10">
    <property type="entry name" value="Nucleoside Triphosphate Pyrophosphohydrolase"/>
    <property type="match status" value="1"/>
</dbReference>
<dbReference type="Pfam" id="PF00293">
    <property type="entry name" value="NUDIX"/>
    <property type="match status" value="1"/>
</dbReference>
<dbReference type="NCBIfam" id="NF001299">
    <property type="entry name" value="PRK00241.1"/>
    <property type="match status" value="1"/>
</dbReference>
<accession>A0A7W3IHR5</accession>
<dbReference type="Gene3D" id="3.90.79.20">
    <property type="match status" value="1"/>
</dbReference>
<dbReference type="GO" id="GO:0019677">
    <property type="term" value="P:NAD+ catabolic process"/>
    <property type="evidence" value="ECO:0007669"/>
    <property type="project" value="TreeGrafter"/>
</dbReference>
<evidence type="ECO:0000256" key="2">
    <source>
        <dbReference type="ARBA" id="ARBA00001947"/>
    </source>
</evidence>
<dbReference type="InterPro" id="IPR015376">
    <property type="entry name" value="Znr_NADH_PPase"/>
</dbReference>
<protein>
    <recommendedName>
        <fullName evidence="4">NAD(+) diphosphatase</fullName>
        <ecNumber evidence="4">3.6.1.22</ecNumber>
    </recommendedName>
</protein>
<keyword evidence="5" id="KW-0479">Metal-binding</keyword>
<dbReference type="InterPro" id="IPR000086">
    <property type="entry name" value="NUDIX_hydrolase_dom"/>
</dbReference>
<evidence type="ECO:0000256" key="3">
    <source>
        <dbReference type="ARBA" id="ARBA00009595"/>
    </source>
</evidence>
<comment type="caution">
    <text evidence="11">The sequence shown here is derived from an EMBL/GenBank/DDBJ whole genome shotgun (WGS) entry which is preliminary data.</text>
</comment>
<dbReference type="SUPFAM" id="SSF55811">
    <property type="entry name" value="Nudix"/>
    <property type="match status" value="1"/>
</dbReference>
<keyword evidence="8" id="KW-0520">NAD</keyword>
<dbReference type="Pfam" id="PF09297">
    <property type="entry name" value="Zn_ribbon_NUD"/>
    <property type="match status" value="1"/>
</dbReference>
<evidence type="ECO:0000256" key="1">
    <source>
        <dbReference type="ARBA" id="ARBA00001946"/>
    </source>
</evidence>
<comment type="similarity">
    <text evidence="3">Belongs to the Nudix hydrolase family. NudC subfamily.</text>
</comment>
<evidence type="ECO:0000256" key="5">
    <source>
        <dbReference type="ARBA" id="ARBA00022723"/>
    </source>
</evidence>
<comment type="cofactor">
    <cofactor evidence="1">
        <name>Mg(2+)</name>
        <dbReference type="ChEBI" id="CHEBI:18420"/>
    </cofactor>
</comment>
<comment type="catalytic activity">
    <reaction evidence="9">
        <text>a 5'-end NAD(+)-phospho-ribonucleoside in mRNA + H2O = a 5'-end phospho-adenosine-phospho-ribonucleoside in mRNA + beta-nicotinamide D-ribonucleotide + 2 H(+)</text>
        <dbReference type="Rhea" id="RHEA:60876"/>
        <dbReference type="Rhea" id="RHEA-COMP:15698"/>
        <dbReference type="Rhea" id="RHEA-COMP:15719"/>
        <dbReference type="ChEBI" id="CHEBI:14649"/>
        <dbReference type="ChEBI" id="CHEBI:15377"/>
        <dbReference type="ChEBI" id="CHEBI:15378"/>
        <dbReference type="ChEBI" id="CHEBI:144029"/>
        <dbReference type="ChEBI" id="CHEBI:144051"/>
    </reaction>
    <physiologicalReaction direction="left-to-right" evidence="9">
        <dbReference type="Rhea" id="RHEA:60877"/>
    </physiologicalReaction>
</comment>
<evidence type="ECO:0000259" key="10">
    <source>
        <dbReference type="PROSITE" id="PS51462"/>
    </source>
</evidence>
<evidence type="ECO:0000256" key="9">
    <source>
        <dbReference type="ARBA" id="ARBA00023679"/>
    </source>
</evidence>
<sequence length="303" mass="32725">MSMIPTLLSGFAFVGEPLERADTLRADAEALAQLWPDARILVLDQDGTAFTGPDDQPLPLTGAALGAGPGTAVFLGLRGRQAWFSVEASVVDVSAPGRMDLRQAALLWSMADATAFSYARGMSYWHSRTRFCGVCGGGVRFERGGFVGRCQQCATEHYPRVDPAVIVAVENRGRLLLGRQASWAPRRYSVLAGFVEPGESLEQTVIREVHEESKVTVAACQYLGTQPWPFPGGLMVGFRAQAADGEPEVDGELEDARWFTAAEVGAALARDVQDDGEGIRLSPPISISRSLIEHWYQQQLGSA</sequence>
<dbReference type="InterPro" id="IPR049734">
    <property type="entry name" value="NudC-like_C"/>
</dbReference>